<evidence type="ECO:0008006" key="6">
    <source>
        <dbReference type="Google" id="ProtNLM"/>
    </source>
</evidence>
<keyword evidence="2" id="KW-0812">Transmembrane</keyword>
<organism evidence="4 5">
    <name type="scientific">Vitrella brassicaformis (strain CCMP3155)</name>
    <dbReference type="NCBI Taxonomy" id="1169540"/>
    <lineage>
        <taxon>Eukaryota</taxon>
        <taxon>Sar</taxon>
        <taxon>Alveolata</taxon>
        <taxon>Colpodellida</taxon>
        <taxon>Vitrellaceae</taxon>
        <taxon>Vitrella</taxon>
    </lineage>
</organism>
<dbReference type="AlphaFoldDB" id="A0A0G4EYT2"/>
<evidence type="ECO:0000256" key="1">
    <source>
        <dbReference type="SAM" id="MobiDB-lite"/>
    </source>
</evidence>
<feature type="signal peptide" evidence="3">
    <location>
        <begin position="1"/>
        <end position="16"/>
    </location>
</feature>
<keyword evidence="2" id="KW-1133">Transmembrane helix</keyword>
<feature type="compositionally biased region" description="Gly residues" evidence="1">
    <location>
        <begin position="148"/>
        <end position="162"/>
    </location>
</feature>
<keyword evidence="3" id="KW-0732">Signal</keyword>
<dbReference type="InParanoid" id="A0A0G4EYT2"/>
<feature type="compositionally biased region" description="Basic and acidic residues" evidence="1">
    <location>
        <begin position="164"/>
        <end position="175"/>
    </location>
</feature>
<protein>
    <recommendedName>
        <fullName evidence="6">TRP C-terminal domain-containing protein</fullName>
    </recommendedName>
</protein>
<evidence type="ECO:0000313" key="4">
    <source>
        <dbReference type="EMBL" id="CEM04321.1"/>
    </source>
</evidence>
<keyword evidence="5" id="KW-1185">Reference proteome</keyword>
<accession>A0A0G4EYT2</accession>
<keyword evidence="2" id="KW-0472">Membrane</keyword>
<sequence>MLATMMLYQLTPLAAALLMQGDLSYTDTSADSVEVPAFIISFVWFATVAWTLIILAAILCCPQCGFCWDCVRSSIPMYLLLGLTAVIVAQYPSRHFTEQQKTINLVGAIVALVLIIGFSIVLSVRGASILSGYNAMPSPEQSEAAMVPGGGGDGGVGAGGEENGVQRDEQREGEA</sequence>
<reference evidence="4 5" key="1">
    <citation type="submission" date="2014-11" db="EMBL/GenBank/DDBJ databases">
        <authorList>
            <person name="Zhu J."/>
            <person name="Qi W."/>
            <person name="Song R."/>
        </authorList>
    </citation>
    <scope>NUCLEOTIDE SEQUENCE [LARGE SCALE GENOMIC DNA]</scope>
</reference>
<name>A0A0G4EYT2_VITBC</name>
<gene>
    <name evidence="4" type="ORF">Vbra_180</name>
</gene>
<dbReference type="VEuPathDB" id="CryptoDB:Vbra_180"/>
<proteinExistence type="predicted"/>
<feature type="transmembrane region" description="Helical" evidence="2">
    <location>
        <begin position="103"/>
        <end position="124"/>
    </location>
</feature>
<dbReference type="EMBL" id="CDMY01000350">
    <property type="protein sequence ID" value="CEM04321.1"/>
    <property type="molecule type" value="Genomic_DNA"/>
</dbReference>
<feature type="transmembrane region" description="Helical" evidence="2">
    <location>
        <begin position="36"/>
        <end position="61"/>
    </location>
</feature>
<evidence type="ECO:0000256" key="2">
    <source>
        <dbReference type="SAM" id="Phobius"/>
    </source>
</evidence>
<feature type="chain" id="PRO_5005188045" description="TRP C-terminal domain-containing protein" evidence="3">
    <location>
        <begin position="17"/>
        <end position="175"/>
    </location>
</feature>
<feature type="transmembrane region" description="Helical" evidence="2">
    <location>
        <begin position="73"/>
        <end position="91"/>
    </location>
</feature>
<evidence type="ECO:0000313" key="5">
    <source>
        <dbReference type="Proteomes" id="UP000041254"/>
    </source>
</evidence>
<feature type="region of interest" description="Disordered" evidence="1">
    <location>
        <begin position="139"/>
        <end position="175"/>
    </location>
</feature>
<evidence type="ECO:0000256" key="3">
    <source>
        <dbReference type="SAM" id="SignalP"/>
    </source>
</evidence>
<dbReference type="Proteomes" id="UP000041254">
    <property type="component" value="Unassembled WGS sequence"/>
</dbReference>